<evidence type="ECO:0000313" key="5">
    <source>
        <dbReference type="Proteomes" id="UP000295087"/>
    </source>
</evidence>
<reference evidence="4 5" key="1">
    <citation type="submission" date="2019-03" db="EMBL/GenBank/DDBJ databases">
        <title>Genomic Encyclopedia of Type Strains, Phase IV (KMG-IV): sequencing the most valuable type-strain genomes for metagenomic binning, comparative biology and taxonomic classification.</title>
        <authorList>
            <person name="Goeker M."/>
        </authorList>
    </citation>
    <scope>NUCLEOTIDE SEQUENCE [LARGE SCALE GENOMIC DNA]</scope>
    <source>
        <strain evidence="4 5">DSM 44496</strain>
    </source>
</reference>
<gene>
    <name evidence="4" type="ORF">DFR75_102540</name>
</gene>
<name>A0A4R6PMT3_NOCIG</name>
<dbReference type="Pfam" id="PF24088">
    <property type="entry name" value="DUF7373"/>
    <property type="match status" value="1"/>
</dbReference>
<feature type="signal peptide" evidence="1">
    <location>
        <begin position="1"/>
        <end position="33"/>
    </location>
</feature>
<accession>A0A4R6PMT3</accession>
<dbReference type="Proteomes" id="UP000295087">
    <property type="component" value="Unassembled WGS sequence"/>
</dbReference>
<feature type="chain" id="PRO_5039253880" description="PknH-like protein" evidence="1">
    <location>
        <begin position="34"/>
        <end position="417"/>
    </location>
</feature>
<feature type="domain" description="DUF7373" evidence="2">
    <location>
        <begin position="68"/>
        <end position="255"/>
    </location>
</feature>
<comment type="caution">
    <text evidence="4">The sequence shown here is derived from an EMBL/GenBank/DDBJ whole genome shotgun (WGS) entry which is preliminary data.</text>
</comment>
<proteinExistence type="predicted"/>
<sequence length="417" mass="45802">MHFQSNYSYRRERRMIALLGAIMLCAGCGSVVSGTPQPGTSAVDVSALRTGPFQTEPAAFELKEGLDEPRQIRLVEGRRLINYLANPVDIDPVLRIPGKPTVFADEYGVPTLQGLHESHRAVLADNYKFVAGVAANQRNGSVRNPREMTLAVFYFDSATESRRAARELHLISAGLGAGTNIQVRETADAFVSETDGTRQDTWYAHGPYVILVSARIPTPSLEELSRLSDNAINAQKRSLDAHRPVPLDEVLDVPVDGENILRRAMDHDVRDNVPYEGYGTDYSDTYGTYRPAGIRHFERNPAEATAVFERAGVDLIGRRASTVYRTRDTAAAFLLQTYLASKGKDDTALDPPLGIADAQCVRFDSTDGRDHNSMCAVVYGRYVAVVTAKSIGFANFDGDLQERAAAQYIILQKCGLE</sequence>
<feature type="domain" description="DUF7373" evidence="3">
    <location>
        <begin position="261"/>
        <end position="412"/>
    </location>
</feature>
<dbReference type="RefSeq" id="WP_133733974.1">
    <property type="nucleotide sequence ID" value="NZ_SNXK01000002.1"/>
</dbReference>
<organism evidence="4 5">
    <name type="scientific">Nocardia ignorata</name>
    <dbReference type="NCBI Taxonomy" id="145285"/>
    <lineage>
        <taxon>Bacteria</taxon>
        <taxon>Bacillati</taxon>
        <taxon>Actinomycetota</taxon>
        <taxon>Actinomycetes</taxon>
        <taxon>Mycobacteriales</taxon>
        <taxon>Nocardiaceae</taxon>
        <taxon>Nocardia</taxon>
    </lineage>
</organism>
<dbReference type="InterPro" id="IPR055797">
    <property type="entry name" value="DUF7373"/>
</dbReference>
<evidence type="ECO:0000259" key="3">
    <source>
        <dbReference type="Pfam" id="PF24092"/>
    </source>
</evidence>
<evidence type="ECO:0000259" key="2">
    <source>
        <dbReference type="Pfam" id="PF24088"/>
    </source>
</evidence>
<dbReference type="Pfam" id="PF24092">
    <property type="entry name" value="DUF7373_C"/>
    <property type="match status" value="1"/>
</dbReference>
<evidence type="ECO:0000256" key="1">
    <source>
        <dbReference type="SAM" id="SignalP"/>
    </source>
</evidence>
<dbReference type="InterPro" id="IPR056463">
    <property type="entry name" value="DUF7373_C"/>
</dbReference>
<dbReference type="AlphaFoldDB" id="A0A4R6PMT3"/>
<keyword evidence="1" id="KW-0732">Signal</keyword>
<protein>
    <recommendedName>
        <fullName evidence="6">PknH-like protein</fullName>
    </recommendedName>
</protein>
<evidence type="ECO:0000313" key="4">
    <source>
        <dbReference type="EMBL" id="TDP39821.1"/>
    </source>
</evidence>
<keyword evidence="5" id="KW-1185">Reference proteome</keyword>
<dbReference type="EMBL" id="SNXK01000002">
    <property type="protein sequence ID" value="TDP39821.1"/>
    <property type="molecule type" value="Genomic_DNA"/>
</dbReference>
<evidence type="ECO:0008006" key="6">
    <source>
        <dbReference type="Google" id="ProtNLM"/>
    </source>
</evidence>